<reference evidence="2" key="1">
    <citation type="journal article" date="2023" name="GigaByte">
        <title>Genome assembly of the bearded iris, Iris pallida Lam.</title>
        <authorList>
            <person name="Bruccoleri R.E."/>
            <person name="Oakeley E.J."/>
            <person name="Faust A.M.E."/>
            <person name="Altorfer M."/>
            <person name="Dessus-Babus S."/>
            <person name="Burckhardt D."/>
            <person name="Oertli M."/>
            <person name="Naumann U."/>
            <person name="Petersen F."/>
            <person name="Wong J."/>
        </authorList>
    </citation>
    <scope>NUCLEOTIDE SEQUENCE</scope>
    <source>
        <strain evidence="2">GSM-AAB239-AS_SAM_17_03QT</strain>
    </source>
</reference>
<sequence>MAGRHSTWKQERELHIGARRRKTPESASSVFSRTSAKWRNSGITPGRRLTGVDARLVVFPCGYVPARDAEVGYDVSDVQAGWWQLGFLDGFISPPSIDIYI</sequence>
<evidence type="ECO:0000313" key="3">
    <source>
        <dbReference type="Proteomes" id="UP001140949"/>
    </source>
</evidence>
<reference evidence="2" key="2">
    <citation type="submission" date="2023-04" db="EMBL/GenBank/DDBJ databases">
        <authorList>
            <person name="Bruccoleri R.E."/>
            <person name="Oakeley E.J."/>
            <person name="Faust A.-M."/>
            <person name="Dessus-Babus S."/>
            <person name="Altorfer M."/>
            <person name="Burckhardt D."/>
            <person name="Oertli M."/>
            <person name="Naumann U."/>
            <person name="Petersen F."/>
            <person name="Wong J."/>
        </authorList>
    </citation>
    <scope>NUCLEOTIDE SEQUENCE</scope>
    <source>
        <strain evidence="2">GSM-AAB239-AS_SAM_17_03QT</strain>
        <tissue evidence="2">Leaf</tissue>
    </source>
</reference>
<dbReference type="EMBL" id="JANAVB010014796">
    <property type="protein sequence ID" value="KAJ6833889.1"/>
    <property type="molecule type" value="Genomic_DNA"/>
</dbReference>
<accession>A0AAX6GYQ3</accession>
<evidence type="ECO:0000256" key="1">
    <source>
        <dbReference type="SAM" id="MobiDB-lite"/>
    </source>
</evidence>
<feature type="region of interest" description="Disordered" evidence="1">
    <location>
        <begin position="1"/>
        <end position="33"/>
    </location>
</feature>
<organism evidence="2 3">
    <name type="scientific">Iris pallida</name>
    <name type="common">Sweet iris</name>
    <dbReference type="NCBI Taxonomy" id="29817"/>
    <lineage>
        <taxon>Eukaryota</taxon>
        <taxon>Viridiplantae</taxon>
        <taxon>Streptophyta</taxon>
        <taxon>Embryophyta</taxon>
        <taxon>Tracheophyta</taxon>
        <taxon>Spermatophyta</taxon>
        <taxon>Magnoliopsida</taxon>
        <taxon>Liliopsida</taxon>
        <taxon>Asparagales</taxon>
        <taxon>Iridaceae</taxon>
        <taxon>Iridoideae</taxon>
        <taxon>Irideae</taxon>
        <taxon>Iris</taxon>
    </lineage>
</organism>
<protein>
    <submittedName>
        <fullName evidence="2">Leucine-rich repeat extensin-like protein 7</fullName>
    </submittedName>
</protein>
<gene>
    <name evidence="2" type="ORF">M6B38_336705</name>
</gene>
<evidence type="ECO:0000313" key="2">
    <source>
        <dbReference type="EMBL" id="KAJ6833889.1"/>
    </source>
</evidence>
<name>A0AAX6GYQ3_IRIPA</name>
<proteinExistence type="predicted"/>
<comment type="caution">
    <text evidence="2">The sequence shown here is derived from an EMBL/GenBank/DDBJ whole genome shotgun (WGS) entry which is preliminary data.</text>
</comment>
<keyword evidence="3" id="KW-1185">Reference proteome</keyword>
<dbReference type="Proteomes" id="UP001140949">
    <property type="component" value="Unassembled WGS sequence"/>
</dbReference>
<dbReference type="AlphaFoldDB" id="A0AAX6GYQ3"/>